<reference evidence="2 3" key="1">
    <citation type="submission" date="2017-09" db="EMBL/GenBank/DDBJ databases">
        <title>A multilocus sequence analysis scheme for characterization of bacteria in the genus Thioclava.</title>
        <authorList>
            <person name="Liu Y."/>
            <person name="Shao Z."/>
        </authorList>
    </citation>
    <scope>NUCLEOTIDE SEQUENCE [LARGE SCALE GENOMIC DNA]</scope>
    <source>
        <strain evidence="2 3">CAU 1312</strain>
    </source>
</reference>
<feature type="transmembrane region" description="Helical" evidence="1">
    <location>
        <begin position="149"/>
        <end position="168"/>
    </location>
</feature>
<feature type="transmembrane region" description="Helical" evidence="1">
    <location>
        <begin position="104"/>
        <end position="124"/>
    </location>
</feature>
<evidence type="ECO:0000313" key="2">
    <source>
        <dbReference type="EMBL" id="PCD76974.1"/>
    </source>
</evidence>
<dbReference type="EMBL" id="NTJD01000004">
    <property type="protein sequence ID" value="PCD76974.1"/>
    <property type="molecule type" value="Genomic_DNA"/>
</dbReference>
<dbReference type="Proteomes" id="UP000243507">
    <property type="component" value="Unassembled WGS sequence"/>
</dbReference>
<evidence type="ECO:0000256" key="1">
    <source>
        <dbReference type="SAM" id="Phobius"/>
    </source>
</evidence>
<evidence type="ECO:0000313" key="3">
    <source>
        <dbReference type="Proteomes" id="UP000243507"/>
    </source>
</evidence>
<keyword evidence="1" id="KW-0472">Membrane</keyword>
<proteinExistence type="predicted"/>
<keyword evidence="1" id="KW-1133">Transmembrane helix</keyword>
<keyword evidence="3" id="KW-1185">Reference proteome</keyword>
<accession>A0A2A4CS98</accession>
<organism evidence="2 3">
    <name type="scientific">Pseudothioclava arenosa</name>
    <dbReference type="NCBI Taxonomy" id="1795308"/>
    <lineage>
        <taxon>Bacteria</taxon>
        <taxon>Pseudomonadati</taxon>
        <taxon>Pseudomonadota</taxon>
        <taxon>Alphaproteobacteria</taxon>
        <taxon>Rhodobacterales</taxon>
        <taxon>Paracoccaceae</taxon>
        <taxon>Pseudothioclava</taxon>
    </lineage>
</organism>
<dbReference type="RefSeq" id="WP_096432826.1">
    <property type="nucleotide sequence ID" value="NZ_NTJD01000004.1"/>
</dbReference>
<sequence length="176" mass="19642">MTVFQTIFDLIAIRSFSNLWYWIALAVTWSTASHWVLGVPYDMVLRARRRGGVAGEDLHDITRVNVRRIMGISREAGLVLAGLVPAILSFLAVTGFLYDSELAQAVFLLACPLCIVWLASLRLAKRLEPGLETGMPVELLIQVLARHRLTIQSVGLVAIVVTALWGMYQNLRYSVF</sequence>
<protein>
    <submittedName>
        <fullName evidence="2">Component of SufBCD complex</fullName>
    </submittedName>
</protein>
<dbReference type="AlphaFoldDB" id="A0A2A4CS98"/>
<feature type="transmembrane region" description="Helical" evidence="1">
    <location>
        <begin position="77"/>
        <end position="98"/>
    </location>
</feature>
<gene>
    <name evidence="2" type="ORF">CLN94_07000</name>
</gene>
<name>A0A2A4CS98_9RHOB</name>
<keyword evidence="1" id="KW-0812">Transmembrane</keyword>
<feature type="transmembrane region" description="Helical" evidence="1">
    <location>
        <begin position="20"/>
        <end position="41"/>
    </location>
</feature>
<dbReference type="OrthoDB" id="7847071at2"/>
<comment type="caution">
    <text evidence="2">The sequence shown here is derived from an EMBL/GenBank/DDBJ whole genome shotgun (WGS) entry which is preliminary data.</text>
</comment>